<protein>
    <submittedName>
        <fullName evidence="7">TspO/MBR-related protein</fullName>
    </submittedName>
</protein>
<dbReference type="Pfam" id="PF03073">
    <property type="entry name" value="TspO_MBR"/>
    <property type="match status" value="1"/>
</dbReference>
<evidence type="ECO:0000313" key="7">
    <source>
        <dbReference type="EMBL" id="GGM47948.1"/>
    </source>
</evidence>
<dbReference type="Gene3D" id="1.20.1260.100">
    <property type="entry name" value="TspO/MBR protein"/>
    <property type="match status" value="1"/>
</dbReference>
<proteinExistence type="inferred from homology"/>
<organism evidence="7 8">
    <name type="scientific">Micromonospora sonchi</name>
    <dbReference type="NCBI Taxonomy" id="1763543"/>
    <lineage>
        <taxon>Bacteria</taxon>
        <taxon>Bacillati</taxon>
        <taxon>Actinomycetota</taxon>
        <taxon>Actinomycetes</taxon>
        <taxon>Micromonosporales</taxon>
        <taxon>Micromonosporaceae</taxon>
        <taxon>Micromonospora</taxon>
    </lineage>
</organism>
<dbReference type="PANTHER" id="PTHR10057">
    <property type="entry name" value="PERIPHERAL-TYPE BENZODIAZEPINE RECEPTOR"/>
    <property type="match status" value="1"/>
</dbReference>
<evidence type="ECO:0000256" key="5">
    <source>
        <dbReference type="ARBA" id="ARBA00023136"/>
    </source>
</evidence>
<dbReference type="Proteomes" id="UP000608890">
    <property type="component" value="Unassembled WGS sequence"/>
</dbReference>
<dbReference type="EMBL" id="BMNB01000016">
    <property type="protein sequence ID" value="GGM47948.1"/>
    <property type="molecule type" value="Genomic_DNA"/>
</dbReference>
<keyword evidence="3 6" id="KW-0812">Transmembrane</keyword>
<name>A0A917X075_9ACTN</name>
<feature type="transmembrane region" description="Helical" evidence="6">
    <location>
        <begin position="60"/>
        <end position="80"/>
    </location>
</feature>
<evidence type="ECO:0000256" key="4">
    <source>
        <dbReference type="ARBA" id="ARBA00022989"/>
    </source>
</evidence>
<dbReference type="GO" id="GO:0033013">
    <property type="term" value="P:tetrapyrrole metabolic process"/>
    <property type="evidence" value="ECO:0007669"/>
    <property type="project" value="UniProtKB-ARBA"/>
</dbReference>
<dbReference type="InterPro" id="IPR038330">
    <property type="entry name" value="TspO/MBR-related_sf"/>
</dbReference>
<comment type="similarity">
    <text evidence="2">Belongs to the TspO/BZRP family.</text>
</comment>
<dbReference type="PANTHER" id="PTHR10057:SF0">
    <property type="entry name" value="TRANSLOCATOR PROTEIN"/>
    <property type="match status" value="1"/>
</dbReference>
<keyword evidence="4 6" id="KW-1133">Transmembrane helix</keyword>
<keyword evidence="5 6" id="KW-0472">Membrane</keyword>
<feature type="transmembrane region" description="Helical" evidence="6">
    <location>
        <begin position="86"/>
        <end position="106"/>
    </location>
</feature>
<evidence type="ECO:0000256" key="3">
    <source>
        <dbReference type="ARBA" id="ARBA00022692"/>
    </source>
</evidence>
<sequence>MFAAAAVGSLAASNAAARYASIEQPTWAPPPWLFGPVWTVLYVTIALAGWLAWRRVGFSPALVAWVVQLVLNAAWTPLFFAAGRYGLAFAEVVLLWLAIGATVLFFRRVSRPAAALMLPYWAWVTFAAALNYSVWQLNG</sequence>
<dbReference type="PIRSF" id="PIRSF005859">
    <property type="entry name" value="PBR"/>
    <property type="match status" value="1"/>
</dbReference>
<keyword evidence="8" id="KW-1185">Reference proteome</keyword>
<feature type="transmembrane region" description="Helical" evidence="6">
    <location>
        <begin position="118"/>
        <end position="135"/>
    </location>
</feature>
<reference evidence="7" key="2">
    <citation type="submission" date="2020-09" db="EMBL/GenBank/DDBJ databases">
        <authorList>
            <person name="Sun Q."/>
            <person name="Zhou Y."/>
        </authorList>
    </citation>
    <scope>NUCLEOTIDE SEQUENCE</scope>
    <source>
        <strain evidence="7">CGMCC 4.7312</strain>
    </source>
</reference>
<evidence type="ECO:0000256" key="1">
    <source>
        <dbReference type="ARBA" id="ARBA00004141"/>
    </source>
</evidence>
<dbReference type="AlphaFoldDB" id="A0A917X075"/>
<evidence type="ECO:0000313" key="8">
    <source>
        <dbReference type="Proteomes" id="UP000608890"/>
    </source>
</evidence>
<dbReference type="GO" id="GO:0016020">
    <property type="term" value="C:membrane"/>
    <property type="evidence" value="ECO:0007669"/>
    <property type="project" value="UniProtKB-SubCell"/>
</dbReference>
<reference evidence="7" key="1">
    <citation type="journal article" date="2014" name="Int. J. Syst. Evol. Microbiol.">
        <title>Complete genome sequence of Corynebacterium casei LMG S-19264T (=DSM 44701T), isolated from a smear-ripened cheese.</title>
        <authorList>
            <consortium name="US DOE Joint Genome Institute (JGI-PGF)"/>
            <person name="Walter F."/>
            <person name="Albersmeier A."/>
            <person name="Kalinowski J."/>
            <person name="Ruckert C."/>
        </authorList>
    </citation>
    <scope>NUCLEOTIDE SEQUENCE</scope>
    <source>
        <strain evidence="7">CGMCC 4.7312</strain>
    </source>
</reference>
<comment type="subcellular location">
    <subcellularLocation>
        <location evidence="1">Membrane</location>
        <topology evidence="1">Multi-pass membrane protein</topology>
    </subcellularLocation>
</comment>
<evidence type="ECO:0000256" key="2">
    <source>
        <dbReference type="ARBA" id="ARBA00007524"/>
    </source>
</evidence>
<evidence type="ECO:0000256" key="6">
    <source>
        <dbReference type="SAM" id="Phobius"/>
    </source>
</evidence>
<gene>
    <name evidence="7" type="ORF">GCM10011608_35930</name>
</gene>
<accession>A0A917X075</accession>
<dbReference type="CDD" id="cd15904">
    <property type="entry name" value="TSPO_MBR"/>
    <property type="match status" value="1"/>
</dbReference>
<comment type="caution">
    <text evidence="7">The sequence shown here is derived from an EMBL/GenBank/DDBJ whole genome shotgun (WGS) entry which is preliminary data.</text>
</comment>
<dbReference type="FunFam" id="1.20.1260.100:FF:000001">
    <property type="entry name" value="translocator protein 2"/>
    <property type="match status" value="1"/>
</dbReference>
<dbReference type="InterPro" id="IPR004307">
    <property type="entry name" value="TspO_MBR"/>
</dbReference>
<feature type="transmembrane region" description="Helical" evidence="6">
    <location>
        <begin position="33"/>
        <end position="53"/>
    </location>
</feature>